<sequence>MTYCSSILVNYINHEEFYEKHAIDHFTLELPPEEEMKVGKSAEIKVRAAFKDGKDIIMYLDPSQFKVSSSNPEIAQVNGSSIVIKAQGCVDVTVSISKNFIYKYDKKEQHIKIRLKIK</sequence>
<evidence type="ECO:0000313" key="1">
    <source>
        <dbReference type="EMBL" id="EMS72856.1"/>
    </source>
</evidence>
<protein>
    <submittedName>
        <fullName evidence="1">Bacterial Ig-like domain (Group 2)</fullName>
    </submittedName>
</protein>
<proteinExistence type="predicted"/>
<accession>S0FR76</accession>
<organism evidence="1 2">
    <name type="scientific">Ruminiclostridium cellobioparum subsp. termitidis CT1112</name>
    <dbReference type="NCBI Taxonomy" id="1195236"/>
    <lineage>
        <taxon>Bacteria</taxon>
        <taxon>Bacillati</taxon>
        <taxon>Bacillota</taxon>
        <taxon>Clostridia</taxon>
        <taxon>Eubacteriales</taxon>
        <taxon>Oscillospiraceae</taxon>
        <taxon>Ruminiclostridium</taxon>
    </lineage>
</organism>
<gene>
    <name evidence="1" type="ORF">CTER_1157</name>
</gene>
<reference evidence="1 2" key="1">
    <citation type="journal article" date="2013" name="Genome Announc.">
        <title>Draft Genome Sequence of the Cellulolytic, Mesophilic, Anaerobic Bacterium Clostridium termitidis Strain CT1112 (DSM 5398).</title>
        <authorList>
            <person name="Lal S."/>
            <person name="Ramachandran U."/>
            <person name="Zhang X."/>
            <person name="Munir R."/>
            <person name="Sparling R."/>
            <person name="Levin D.B."/>
        </authorList>
    </citation>
    <scope>NUCLEOTIDE SEQUENCE [LARGE SCALE GENOMIC DNA]</scope>
    <source>
        <strain evidence="1 2">CT1112</strain>
    </source>
</reference>
<keyword evidence="2" id="KW-1185">Reference proteome</keyword>
<dbReference type="PATRIC" id="fig|1195236.3.peg.1459"/>
<dbReference type="EMBL" id="AORV01000025">
    <property type="protein sequence ID" value="EMS72856.1"/>
    <property type="molecule type" value="Genomic_DNA"/>
</dbReference>
<dbReference type="Gene3D" id="2.60.40.1080">
    <property type="match status" value="1"/>
</dbReference>
<dbReference type="RefSeq" id="WP_004624590.1">
    <property type="nucleotide sequence ID" value="NZ_AORV01000025.1"/>
</dbReference>
<dbReference type="STRING" id="1195236.CTER_1157"/>
<comment type="caution">
    <text evidence="1">The sequence shown here is derived from an EMBL/GenBank/DDBJ whole genome shotgun (WGS) entry which is preliminary data.</text>
</comment>
<name>S0FR76_RUMCE</name>
<dbReference type="AlphaFoldDB" id="S0FR76"/>
<evidence type="ECO:0000313" key="2">
    <source>
        <dbReference type="Proteomes" id="UP000014155"/>
    </source>
</evidence>
<dbReference type="Proteomes" id="UP000014155">
    <property type="component" value="Unassembled WGS sequence"/>
</dbReference>